<evidence type="ECO:0000313" key="2">
    <source>
        <dbReference type="Proteomes" id="UP001270362"/>
    </source>
</evidence>
<name>A0AAE1C847_9PEZI</name>
<protein>
    <submittedName>
        <fullName evidence="1">Uncharacterized protein</fullName>
    </submittedName>
</protein>
<sequence>MGSTRADTSRWRRNTPTGSLAWQGVAAGAASRESRSSGFLSLPPTHSLPFSIPLLIVLGSDLAHHFHFLEQIRMPSCTFACIQHETSFLERSTRLPLCLMAPGLNKRRDAHTDAHTHTHTQIQHARSPQVSRWRSTYRTMTPLCEMDDVQTLSLSPLRL</sequence>
<dbReference type="AlphaFoldDB" id="A0AAE1C847"/>
<dbReference type="Proteomes" id="UP001270362">
    <property type="component" value="Unassembled WGS sequence"/>
</dbReference>
<evidence type="ECO:0000313" key="1">
    <source>
        <dbReference type="EMBL" id="KAK3682488.1"/>
    </source>
</evidence>
<comment type="caution">
    <text evidence="1">The sequence shown here is derived from an EMBL/GenBank/DDBJ whole genome shotgun (WGS) entry which is preliminary data.</text>
</comment>
<accession>A0AAE1C847</accession>
<organism evidence="1 2">
    <name type="scientific">Podospora appendiculata</name>
    <dbReference type="NCBI Taxonomy" id="314037"/>
    <lineage>
        <taxon>Eukaryota</taxon>
        <taxon>Fungi</taxon>
        <taxon>Dikarya</taxon>
        <taxon>Ascomycota</taxon>
        <taxon>Pezizomycotina</taxon>
        <taxon>Sordariomycetes</taxon>
        <taxon>Sordariomycetidae</taxon>
        <taxon>Sordariales</taxon>
        <taxon>Podosporaceae</taxon>
        <taxon>Podospora</taxon>
    </lineage>
</organism>
<dbReference type="EMBL" id="JAULSO010000005">
    <property type="protein sequence ID" value="KAK3682488.1"/>
    <property type="molecule type" value="Genomic_DNA"/>
</dbReference>
<gene>
    <name evidence="1" type="ORF">B0T22DRAFT_471256</name>
</gene>
<reference evidence="1" key="2">
    <citation type="submission" date="2023-06" db="EMBL/GenBank/DDBJ databases">
        <authorList>
            <consortium name="Lawrence Berkeley National Laboratory"/>
            <person name="Haridas S."/>
            <person name="Hensen N."/>
            <person name="Bonometti L."/>
            <person name="Westerberg I."/>
            <person name="Brannstrom I.O."/>
            <person name="Guillou S."/>
            <person name="Cros-Aarteil S."/>
            <person name="Calhoun S."/>
            <person name="Kuo A."/>
            <person name="Mondo S."/>
            <person name="Pangilinan J."/>
            <person name="Riley R."/>
            <person name="Labutti K."/>
            <person name="Andreopoulos B."/>
            <person name="Lipzen A."/>
            <person name="Chen C."/>
            <person name="Yanf M."/>
            <person name="Daum C."/>
            <person name="Ng V."/>
            <person name="Clum A."/>
            <person name="Steindorff A."/>
            <person name="Ohm R."/>
            <person name="Martin F."/>
            <person name="Silar P."/>
            <person name="Natvig D."/>
            <person name="Lalanne C."/>
            <person name="Gautier V."/>
            <person name="Ament-Velasquez S.L."/>
            <person name="Kruys A."/>
            <person name="Hutchinson M.I."/>
            <person name="Powell A.J."/>
            <person name="Barry K."/>
            <person name="Miller A.N."/>
            <person name="Grigoriev I.V."/>
            <person name="Debuchy R."/>
            <person name="Gladieux P."/>
            <person name="Thoren M.H."/>
            <person name="Johannesson H."/>
        </authorList>
    </citation>
    <scope>NUCLEOTIDE SEQUENCE</scope>
    <source>
        <strain evidence="1">CBS 314.62</strain>
    </source>
</reference>
<keyword evidence="2" id="KW-1185">Reference proteome</keyword>
<proteinExistence type="predicted"/>
<reference evidence="1" key="1">
    <citation type="journal article" date="2023" name="Mol. Phylogenet. Evol.">
        <title>Genome-scale phylogeny and comparative genomics of the fungal order Sordariales.</title>
        <authorList>
            <person name="Hensen N."/>
            <person name="Bonometti L."/>
            <person name="Westerberg I."/>
            <person name="Brannstrom I.O."/>
            <person name="Guillou S."/>
            <person name="Cros-Aarteil S."/>
            <person name="Calhoun S."/>
            <person name="Haridas S."/>
            <person name="Kuo A."/>
            <person name="Mondo S."/>
            <person name="Pangilinan J."/>
            <person name="Riley R."/>
            <person name="LaButti K."/>
            <person name="Andreopoulos B."/>
            <person name="Lipzen A."/>
            <person name="Chen C."/>
            <person name="Yan M."/>
            <person name="Daum C."/>
            <person name="Ng V."/>
            <person name="Clum A."/>
            <person name="Steindorff A."/>
            <person name="Ohm R.A."/>
            <person name="Martin F."/>
            <person name="Silar P."/>
            <person name="Natvig D.O."/>
            <person name="Lalanne C."/>
            <person name="Gautier V."/>
            <person name="Ament-Velasquez S.L."/>
            <person name="Kruys A."/>
            <person name="Hutchinson M.I."/>
            <person name="Powell A.J."/>
            <person name="Barry K."/>
            <person name="Miller A.N."/>
            <person name="Grigoriev I.V."/>
            <person name="Debuchy R."/>
            <person name="Gladieux P."/>
            <person name="Hiltunen Thoren M."/>
            <person name="Johannesson H."/>
        </authorList>
    </citation>
    <scope>NUCLEOTIDE SEQUENCE</scope>
    <source>
        <strain evidence="1">CBS 314.62</strain>
    </source>
</reference>